<evidence type="ECO:0000256" key="1">
    <source>
        <dbReference type="SAM" id="MobiDB-lite"/>
    </source>
</evidence>
<name>A0A6G1LN34_9PEZI</name>
<gene>
    <name evidence="2" type="ORF">EJ03DRAFT_4600</name>
</gene>
<evidence type="ECO:0000313" key="3">
    <source>
        <dbReference type="Proteomes" id="UP000799436"/>
    </source>
</evidence>
<reference evidence="2" key="1">
    <citation type="journal article" date="2020" name="Stud. Mycol.">
        <title>101 Dothideomycetes genomes: a test case for predicting lifestyles and emergence of pathogens.</title>
        <authorList>
            <person name="Haridas S."/>
            <person name="Albert R."/>
            <person name="Binder M."/>
            <person name="Bloem J."/>
            <person name="Labutti K."/>
            <person name="Salamov A."/>
            <person name="Andreopoulos B."/>
            <person name="Baker S."/>
            <person name="Barry K."/>
            <person name="Bills G."/>
            <person name="Bluhm B."/>
            <person name="Cannon C."/>
            <person name="Castanera R."/>
            <person name="Culley D."/>
            <person name="Daum C."/>
            <person name="Ezra D."/>
            <person name="Gonzalez J."/>
            <person name="Henrissat B."/>
            <person name="Kuo A."/>
            <person name="Liang C."/>
            <person name="Lipzen A."/>
            <person name="Lutzoni F."/>
            <person name="Magnuson J."/>
            <person name="Mondo S."/>
            <person name="Nolan M."/>
            <person name="Ohm R."/>
            <person name="Pangilinan J."/>
            <person name="Park H.-J."/>
            <person name="Ramirez L."/>
            <person name="Alfaro M."/>
            <person name="Sun H."/>
            <person name="Tritt A."/>
            <person name="Yoshinaga Y."/>
            <person name="Zwiers L.-H."/>
            <person name="Turgeon B."/>
            <person name="Goodwin S."/>
            <person name="Spatafora J."/>
            <person name="Crous P."/>
            <person name="Grigoriev I."/>
        </authorList>
    </citation>
    <scope>NUCLEOTIDE SEQUENCE</scope>
    <source>
        <strain evidence="2">CBS 116005</strain>
    </source>
</reference>
<protein>
    <submittedName>
        <fullName evidence="2">Uncharacterized protein</fullName>
    </submittedName>
</protein>
<feature type="region of interest" description="Disordered" evidence="1">
    <location>
        <begin position="37"/>
        <end position="70"/>
    </location>
</feature>
<sequence length="70" mass="8216">MYVHHRHTRLPGLIDALLHAPPQCLRFGVTTVCDMHNAARAPPDGDRRTLRRRQDDELRRHDTPEVREEI</sequence>
<dbReference type="OrthoDB" id="5595695at2759"/>
<dbReference type="AlphaFoldDB" id="A0A6G1LN34"/>
<proteinExistence type="predicted"/>
<dbReference type="EMBL" id="ML995808">
    <property type="protein sequence ID" value="KAF2774317.1"/>
    <property type="molecule type" value="Genomic_DNA"/>
</dbReference>
<dbReference type="Proteomes" id="UP000799436">
    <property type="component" value="Unassembled WGS sequence"/>
</dbReference>
<feature type="compositionally biased region" description="Basic and acidic residues" evidence="1">
    <location>
        <begin position="43"/>
        <end position="70"/>
    </location>
</feature>
<accession>A0A6G1LN34</accession>
<keyword evidence="3" id="KW-1185">Reference proteome</keyword>
<evidence type="ECO:0000313" key="2">
    <source>
        <dbReference type="EMBL" id="KAF2774317.1"/>
    </source>
</evidence>
<organism evidence="2 3">
    <name type="scientific">Teratosphaeria nubilosa</name>
    <dbReference type="NCBI Taxonomy" id="161662"/>
    <lineage>
        <taxon>Eukaryota</taxon>
        <taxon>Fungi</taxon>
        <taxon>Dikarya</taxon>
        <taxon>Ascomycota</taxon>
        <taxon>Pezizomycotina</taxon>
        <taxon>Dothideomycetes</taxon>
        <taxon>Dothideomycetidae</taxon>
        <taxon>Mycosphaerellales</taxon>
        <taxon>Teratosphaeriaceae</taxon>
        <taxon>Teratosphaeria</taxon>
    </lineage>
</organism>